<proteinExistence type="predicted"/>
<dbReference type="InterPro" id="IPR003593">
    <property type="entry name" value="AAA+_ATPase"/>
</dbReference>
<evidence type="ECO:0000256" key="1">
    <source>
        <dbReference type="SAM" id="MobiDB-lite"/>
    </source>
</evidence>
<dbReference type="EMBL" id="JABXBU010000030">
    <property type="protein sequence ID" value="KAF8784263.1"/>
    <property type="molecule type" value="Genomic_DNA"/>
</dbReference>
<evidence type="ECO:0000313" key="4">
    <source>
        <dbReference type="Proteomes" id="UP000807504"/>
    </source>
</evidence>
<protein>
    <recommendedName>
        <fullName evidence="2">AAA+ ATPase domain-containing protein</fullName>
    </recommendedName>
</protein>
<evidence type="ECO:0000259" key="2">
    <source>
        <dbReference type="SMART" id="SM00382"/>
    </source>
</evidence>
<comment type="caution">
    <text evidence="3">The sequence shown here is derived from an EMBL/GenBank/DDBJ whole genome shotgun (WGS) entry which is preliminary data.</text>
</comment>
<dbReference type="SUPFAM" id="SSF52540">
    <property type="entry name" value="P-loop containing nucleoside triphosphate hydrolases"/>
    <property type="match status" value="1"/>
</dbReference>
<accession>A0A8T0F5H1</accession>
<keyword evidence="4" id="KW-1185">Reference proteome</keyword>
<dbReference type="Gene3D" id="3.40.50.300">
    <property type="entry name" value="P-loop containing nucleotide triphosphate hydrolases"/>
    <property type="match status" value="1"/>
</dbReference>
<reference evidence="3" key="2">
    <citation type="submission" date="2020-06" db="EMBL/GenBank/DDBJ databases">
        <authorList>
            <person name="Sheffer M."/>
        </authorList>
    </citation>
    <scope>NUCLEOTIDE SEQUENCE</scope>
</reference>
<dbReference type="InterPro" id="IPR027417">
    <property type="entry name" value="P-loop_NTPase"/>
</dbReference>
<dbReference type="SMART" id="SM00382">
    <property type="entry name" value="AAA"/>
    <property type="match status" value="1"/>
</dbReference>
<organism evidence="3 4">
    <name type="scientific">Argiope bruennichi</name>
    <name type="common">Wasp spider</name>
    <name type="synonym">Aranea bruennichi</name>
    <dbReference type="NCBI Taxonomy" id="94029"/>
    <lineage>
        <taxon>Eukaryota</taxon>
        <taxon>Metazoa</taxon>
        <taxon>Ecdysozoa</taxon>
        <taxon>Arthropoda</taxon>
        <taxon>Chelicerata</taxon>
        <taxon>Arachnida</taxon>
        <taxon>Araneae</taxon>
        <taxon>Araneomorphae</taxon>
        <taxon>Entelegynae</taxon>
        <taxon>Araneoidea</taxon>
        <taxon>Araneidae</taxon>
        <taxon>Argiope</taxon>
    </lineage>
</organism>
<name>A0A8T0F5H1_ARGBR</name>
<sequence>MLKLRHPSTCCIVGPSQSGKSSLVRQMLHNNVYDYQPQKIKWCYYYSPPSFINEASENVEFVNGLPENYEDVDLLVIDDLMLFLDEKVAQLFTVISHHCRVSCILILQNLYFQNKYLRTISLNTHYMILFKNARDMNQINCLGRQLYPSKSKFFLEAYKSATADPFSYLLVDIHPLTSEKYRLRDSLFPDSSELAPRSGGEEDENLYKQKLSIALVTNKVIMAKKMALVPPDLLAAYRRPKALELDLEQNILNLLDESQLPNDQRAKLLSQLIMRYQKTAREPAPPIPVTIADKPLINPPEELPAMDIEDEDPILRDIRYTVPRAYEKYVPAIVEKLKTRLYHWNENGEMTENGVPFKGSKIVDLFSYVMRNSKKLEKPLHLEKFIKAIIDINIPHSWISNKNVLRQLKAPDSPSDDFDFSPIKDNSRRVSTPLLSPHRRRSRSAGERAFEREVEPPWKMRSQSYNKWIEY</sequence>
<dbReference type="Proteomes" id="UP000807504">
    <property type="component" value="Unassembled WGS sequence"/>
</dbReference>
<feature type="compositionally biased region" description="Basic and acidic residues" evidence="1">
    <location>
        <begin position="444"/>
        <end position="453"/>
    </location>
</feature>
<reference evidence="3" key="1">
    <citation type="journal article" date="2020" name="bioRxiv">
        <title>Chromosome-level reference genome of the European wasp spider Argiope bruennichi: a resource for studies on range expansion and evolutionary adaptation.</title>
        <authorList>
            <person name="Sheffer M.M."/>
            <person name="Hoppe A."/>
            <person name="Krehenwinkel H."/>
            <person name="Uhl G."/>
            <person name="Kuss A.W."/>
            <person name="Jensen L."/>
            <person name="Jensen C."/>
            <person name="Gillespie R.G."/>
            <person name="Hoff K.J."/>
            <person name="Prost S."/>
        </authorList>
    </citation>
    <scope>NUCLEOTIDE SEQUENCE</scope>
</reference>
<dbReference type="AlphaFoldDB" id="A0A8T0F5H1"/>
<feature type="domain" description="AAA+ ATPase" evidence="2">
    <location>
        <begin position="6"/>
        <end position="152"/>
    </location>
</feature>
<gene>
    <name evidence="3" type="ORF">HNY73_009967</name>
</gene>
<evidence type="ECO:0000313" key="3">
    <source>
        <dbReference type="EMBL" id="KAF8784263.1"/>
    </source>
</evidence>
<feature type="region of interest" description="Disordered" evidence="1">
    <location>
        <begin position="412"/>
        <end position="453"/>
    </location>
</feature>